<feature type="transmembrane region" description="Helical" evidence="8">
    <location>
        <begin position="116"/>
        <end position="136"/>
    </location>
</feature>
<feature type="transmembrane region" description="Helical" evidence="8">
    <location>
        <begin position="317"/>
        <end position="335"/>
    </location>
</feature>
<dbReference type="InterPro" id="IPR050297">
    <property type="entry name" value="LipidA_mod_glycosyltrf_83"/>
</dbReference>
<feature type="transmembrane region" description="Helical" evidence="8">
    <location>
        <begin position="294"/>
        <end position="311"/>
    </location>
</feature>
<dbReference type="GO" id="GO:0009103">
    <property type="term" value="P:lipopolysaccharide biosynthetic process"/>
    <property type="evidence" value="ECO:0007669"/>
    <property type="project" value="UniProtKB-ARBA"/>
</dbReference>
<evidence type="ECO:0000256" key="6">
    <source>
        <dbReference type="ARBA" id="ARBA00022989"/>
    </source>
</evidence>
<feature type="domain" description="Glycosyltransferase RgtA/B/C/D-like" evidence="9">
    <location>
        <begin position="68"/>
        <end position="226"/>
    </location>
</feature>
<evidence type="ECO:0000313" key="10">
    <source>
        <dbReference type="EMBL" id="HGH62201.1"/>
    </source>
</evidence>
<dbReference type="GO" id="GO:0016763">
    <property type="term" value="F:pentosyltransferase activity"/>
    <property type="evidence" value="ECO:0007669"/>
    <property type="project" value="TreeGrafter"/>
</dbReference>
<protein>
    <submittedName>
        <fullName evidence="10">Glycosyltransferase family 39 protein</fullName>
    </submittedName>
</protein>
<dbReference type="AlphaFoldDB" id="A0A7C4ATD2"/>
<comment type="subcellular location">
    <subcellularLocation>
        <location evidence="1">Cell membrane</location>
        <topology evidence="1">Multi-pass membrane protein</topology>
    </subcellularLocation>
</comment>
<keyword evidence="2" id="KW-1003">Cell membrane</keyword>
<feature type="transmembrane region" description="Helical" evidence="8">
    <location>
        <begin position="356"/>
        <end position="375"/>
    </location>
</feature>
<evidence type="ECO:0000256" key="8">
    <source>
        <dbReference type="SAM" id="Phobius"/>
    </source>
</evidence>
<comment type="caution">
    <text evidence="10">The sequence shown here is derived from an EMBL/GenBank/DDBJ whole genome shotgun (WGS) entry which is preliminary data.</text>
</comment>
<keyword evidence="5 8" id="KW-0812">Transmembrane</keyword>
<feature type="transmembrane region" description="Helical" evidence="8">
    <location>
        <begin position="261"/>
        <end position="282"/>
    </location>
</feature>
<organism evidence="10">
    <name type="scientific">Desulfomonile tiedjei</name>
    <dbReference type="NCBI Taxonomy" id="2358"/>
    <lineage>
        <taxon>Bacteria</taxon>
        <taxon>Pseudomonadati</taxon>
        <taxon>Thermodesulfobacteriota</taxon>
        <taxon>Desulfomonilia</taxon>
        <taxon>Desulfomonilales</taxon>
        <taxon>Desulfomonilaceae</taxon>
        <taxon>Desulfomonile</taxon>
    </lineage>
</organism>
<reference evidence="10" key="1">
    <citation type="journal article" date="2020" name="mSystems">
        <title>Genome- and Community-Level Interaction Insights into Carbon Utilization and Element Cycling Functions of Hydrothermarchaeota in Hydrothermal Sediment.</title>
        <authorList>
            <person name="Zhou Z."/>
            <person name="Liu Y."/>
            <person name="Xu W."/>
            <person name="Pan J."/>
            <person name="Luo Z.H."/>
            <person name="Li M."/>
        </authorList>
    </citation>
    <scope>NUCLEOTIDE SEQUENCE [LARGE SCALE GENOMIC DNA]</scope>
    <source>
        <strain evidence="10">SpSt-769</strain>
    </source>
</reference>
<dbReference type="EMBL" id="DTGT01000423">
    <property type="protein sequence ID" value="HGH62201.1"/>
    <property type="molecule type" value="Genomic_DNA"/>
</dbReference>
<feature type="transmembrane region" description="Helical" evidence="8">
    <location>
        <begin position="207"/>
        <end position="225"/>
    </location>
</feature>
<proteinExistence type="predicted"/>
<evidence type="ECO:0000256" key="1">
    <source>
        <dbReference type="ARBA" id="ARBA00004651"/>
    </source>
</evidence>
<evidence type="ECO:0000256" key="2">
    <source>
        <dbReference type="ARBA" id="ARBA00022475"/>
    </source>
</evidence>
<evidence type="ECO:0000259" key="9">
    <source>
        <dbReference type="Pfam" id="PF13231"/>
    </source>
</evidence>
<sequence>MTDARHETRSLGVFAPSPLGVSILLGLLALVFLFRIFLSSWLNLLPDECSYWTWSRRLDWSYFDNSGMTAYLIRLSTELFGVSTPFTVRFPFLVLSFASTYLVYRISVLCFFERRWALVAAAAFNMTPVSILGASAAVHDNALIFFWLCTMWAAVKFHRSFQRDWFFVIGLTTGLAIQSKYTGILLLPCLLVFLLTSREHRGCLMRHEPWLGVAVAFVFVLPILLWNVEHHWASLGHILFIGAGARSWSQRILDGLGYHAAQFLIVSPLFYAGMIAATFSAAATCIRTHNPEKLLLLWFGLPLLLFGALAFRGHVEANWGFMGYASILILSVAVIGEALTEGRSRLSRHFGRKYQVWALIFTIAPTALVATHAWIGLLPASYGRRFAKDDRIIWETHGWRDLGRRVGELRSADDIIAADTYQLCALLEFNTPGQPYVRYLAPWDRPTQFDVWEPSFENLRGRTLLFVSSKPLVPSSPERTTIYEHFSRVEPLPVFEVIYHGVGIRRMYLYRCHDFNPTAPRVLGPRQLKYVTH</sequence>
<dbReference type="Pfam" id="PF13231">
    <property type="entry name" value="PMT_2"/>
    <property type="match status" value="1"/>
</dbReference>
<feature type="transmembrane region" description="Helical" evidence="8">
    <location>
        <begin position="86"/>
        <end position="104"/>
    </location>
</feature>
<keyword evidence="6 8" id="KW-1133">Transmembrane helix</keyword>
<dbReference type="PANTHER" id="PTHR33908">
    <property type="entry name" value="MANNOSYLTRANSFERASE YKCB-RELATED"/>
    <property type="match status" value="1"/>
</dbReference>
<dbReference type="PANTHER" id="PTHR33908:SF11">
    <property type="entry name" value="MEMBRANE PROTEIN"/>
    <property type="match status" value="1"/>
</dbReference>
<evidence type="ECO:0000256" key="5">
    <source>
        <dbReference type="ARBA" id="ARBA00022692"/>
    </source>
</evidence>
<evidence type="ECO:0000256" key="7">
    <source>
        <dbReference type="ARBA" id="ARBA00023136"/>
    </source>
</evidence>
<accession>A0A7C4ATD2</accession>
<name>A0A7C4ATD2_9BACT</name>
<feature type="transmembrane region" description="Helical" evidence="8">
    <location>
        <begin position="12"/>
        <end position="38"/>
    </location>
</feature>
<gene>
    <name evidence="10" type="ORF">ENV54_12990</name>
</gene>
<keyword evidence="3" id="KW-0328">Glycosyltransferase</keyword>
<evidence type="ECO:0000256" key="4">
    <source>
        <dbReference type="ARBA" id="ARBA00022679"/>
    </source>
</evidence>
<dbReference type="InterPro" id="IPR038731">
    <property type="entry name" value="RgtA/B/C-like"/>
</dbReference>
<evidence type="ECO:0000256" key="3">
    <source>
        <dbReference type="ARBA" id="ARBA00022676"/>
    </source>
</evidence>
<keyword evidence="7 8" id="KW-0472">Membrane</keyword>
<dbReference type="GO" id="GO:0005886">
    <property type="term" value="C:plasma membrane"/>
    <property type="evidence" value="ECO:0007669"/>
    <property type="project" value="UniProtKB-SubCell"/>
</dbReference>
<keyword evidence="4 10" id="KW-0808">Transferase</keyword>
<feature type="transmembrane region" description="Helical" evidence="8">
    <location>
        <begin position="165"/>
        <end position="195"/>
    </location>
</feature>